<gene>
    <name evidence="3" type="ORF">ABC974_20145</name>
</gene>
<dbReference type="PANTHER" id="PTHR38593">
    <property type="entry name" value="BLR2558 PROTEIN"/>
    <property type="match status" value="1"/>
</dbReference>
<evidence type="ECO:0000313" key="3">
    <source>
        <dbReference type="EMBL" id="MEN2791950.1"/>
    </source>
</evidence>
<reference evidence="3 4" key="1">
    <citation type="submission" date="2024-05" db="EMBL/GenBank/DDBJ databases">
        <authorList>
            <person name="Liu Q."/>
            <person name="Xin Y.-H."/>
        </authorList>
    </citation>
    <scope>NUCLEOTIDE SEQUENCE [LARGE SCALE GENOMIC DNA]</scope>
    <source>
        <strain evidence="3 4">CGMCC 1.10181</strain>
    </source>
</reference>
<feature type="chain" id="PRO_5045885228" evidence="1">
    <location>
        <begin position="18"/>
        <end position="193"/>
    </location>
</feature>
<dbReference type="Pfam" id="PF13628">
    <property type="entry name" value="DUF4142"/>
    <property type="match status" value="1"/>
</dbReference>
<comment type="caution">
    <text evidence="3">The sequence shown here is derived from an EMBL/GenBank/DDBJ whole genome shotgun (WGS) entry which is preliminary data.</text>
</comment>
<proteinExistence type="predicted"/>
<dbReference type="PROSITE" id="PS51257">
    <property type="entry name" value="PROKAR_LIPOPROTEIN"/>
    <property type="match status" value="1"/>
</dbReference>
<dbReference type="Gene3D" id="1.20.1260.10">
    <property type="match status" value="1"/>
</dbReference>
<keyword evidence="1" id="KW-0732">Signal</keyword>
<accession>A0ABU9Y826</accession>
<organism evidence="3 4">
    <name type="scientific">Sphingomonas oligophenolica</name>
    <dbReference type="NCBI Taxonomy" id="301154"/>
    <lineage>
        <taxon>Bacteria</taxon>
        <taxon>Pseudomonadati</taxon>
        <taxon>Pseudomonadota</taxon>
        <taxon>Alphaproteobacteria</taxon>
        <taxon>Sphingomonadales</taxon>
        <taxon>Sphingomonadaceae</taxon>
        <taxon>Sphingomonas</taxon>
    </lineage>
</organism>
<feature type="signal peptide" evidence="1">
    <location>
        <begin position="1"/>
        <end position="17"/>
    </location>
</feature>
<dbReference type="EMBL" id="JBDIME010000022">
    <property type="protein sequence ID" value="MEN2791950.1"/>
    <property type="molecule type" value="Genomic_DNA"/>
</dbReference>
<dbReference type="InterPro" id="IPR025419">
    <property type="entry name" value="DUF4142"/>
</dbReference>
<dbReference type="InterPro" id="IPR012347">
    <property type="entry name" value="Ferritin-like"/>
</dbReference>
<dbReference type="Proteomes" id="UP001419910">
    <property type="component" value="Unassembled WGS sequence"/>
</dbReference>
<protein>
    <submittedName>
        <fullName evidence="3">DUF4142 domain-containing protein</fullName>
    </submittedName>
</protein>
<feature type="domain" description="DUF4142" evidence="2">
    <location>
        <begin position="55"/>
        <end position="191"/>
    </location>
</feature>
<dbReference type="RefSeq" id="WP_343889871.1">
    <property type="nucleotide sequence ID" value="NZ_BAAAEH010000024.1"/>
</dbReference>
<keyword evidence="4" id="KW-1185">Reference proteome</keyword>
<evidence type="ECO:0000313" key="4">
    <source>
        <dbReference type="Proteomes" id="UP001419910"/>
    </source>
</evidence>
<dbReference type="PANTHER" id="PTHR38593:SF1">
    <property type="entry name" value="BLR2558 PROTEIN"/>
    <property type="match status" value="1"/>
</dbReference>
<evidence type="ECO:0000259" key="2">
    <source>
        <dbReference type="Pfam" id="PF13628"/>
    </source>
</evidence>
<sequence length="193" mass="19607">MRYRSIILLSAATLALAACGHKSETSTTTETSVNDTMVAADNVTDISTPAIPSQGQTFANAAAASDAFEIATSNAALSTSHSAAVKAFAGKMVTAHTGSTAKLKTAAAAASPAITPDATLTPDQQQTLDALKAKTGADFDQAYIAAQIDGHQKTLDALKAYAASGDVPQLKTFATSLVPTVTAHLNMAKGLKP</sequence>
<evidence type="ECO:0000256" key="1">
    <source>
        <dbReference type="SAM" id="SignalP"/>
    </source>
</evidence>
<name>A0ABU9Y826_9SPHN</name>